<name>A0A0S4J4G5_BODSA</name>
<gene>
    <name evidence="2" type="ORF">BSAL_85155</name>
</gene>
<dbReference type="EMBL" id="CYKH01000997">
    <property type="protein sequence ID" value="CUG76509.1"/>
    <property type="molecule type" value="Genomic_DNA"/>
</dbReference>
<organism evidence="2 3">
    <name type="scientific">Bodo saltans</name>
    <name type="common">Flagellated protozoan</name>
    <dbReference type="NCBI Taxonomy" id="75058"/>
    <lineage>
        <taxon>Eukaryota</taxon>
        <taxon>Discoba</taxon>
        <taxon>Euglenozoa</taxon>
        <taxon>Kinetoplastea</taxon>
        <taxon>Metakinetoplastina</taxon>
        <taxon>Eubodonida</taxon>
        <taxon>Bodonidae</taxon>
        <taxon>Bodo</taxon>
    </lineage>
</organism>
<reference evidence="3" key="1">
    <citation type="submission" date="2015-09" db="EMBL/GenBank/DDBJ databases">
        <authorList>
            <consortium name="Pathogen Informatics"/>
        </authorList>
    </citation>
    <scope>NUCLEOTIDE SEQUENCE [LARGE SCALE GENOMIC DNA]</scope>
    <source>
        <strain evidence="3">Lake Konstanz</strain>
    </source>
</reference>
<keyword evidence="1" id="KW-1133">Transmembrane helix</keyword>
<keyword evidence="3" id="KW-1185">Reference proteome</keyword>
<evidence type="ECO:0000313" key="2">
    <source>
        <dbReference type="EMBL" id="CUG76509.1"/>
    </source>
</evidence>
<sequence>MCRALPSERDIHSIGKLRRLRFLLRRATKRSWKWRAVIPSDAESLRPAWVVLLEYRVLWYAPLDTMFLIAVSSLAVVAGLDVTNEALCRGCSAAVVVLLALQVGVLCAWRPYTTTL</sequence>
<keyword evidence="1 2" id="KW-0812">Transmembrane</keyword>
<accession>A0A0S4J4G5</accession>
<dbReference type="VEuPathDB" id="TriTrypDB:BSAL_85155"/>
<evidence type="ECO:0000256" key="1">
    <source>
        <dbReference type="SAM" id="Phobius"/>
    </source>
</evidence>
<dbReference type="AlphaFoldDB" id="A0A0S4J4G5"/>
<evidence type="ECO:0000313" key="3">
    <source>
        <dbReference type="Proteomes" id="UP000051952"/>
    </source>
</evidence>
<feature type="transmembrane region" description="Helical" evidence="1">
    <location>
        <begin position="92"/>
        <end position="112"/>
    </location>
</feature>
<protein>
    <submittedName>
        <fullName evidence="2">Transmembrane protein, putative</fullName>
    </submittedName>
</protein>
<dbReference type="Proteomes" id="UP000051952">
    <property type="component" value="Unassembled WGS sequence"/>
</dbReference>
<proteinExistence type="predicted"/>
<feature type="transmembrane region" description="Helical" evidence="1">
    <location>
        <begin position="57"/>
        <end position="80"/>
    </location>
</feature>
<keyword evidence="1" id="KW-0472">Membrane</keyword>